<dbReference type="InterPro" id="IPR043128">
    <property type="entry name" value="Rev_trsase/Diguanyl_cyclase"/>
</dbReference>
<dbReference type="CDD" id="cd01949">
    <property type="entry name" value="GGDEF"/>
    <property type="match status" value="1"/>
</dbReference>
<protein>
    <submittedName>
        <fullName evidence="3">Diguanylate cyclase (GGDEF) domain-containing protein</fullName>
    </submittedName>
</protein>
<feature type="domain" description="GGDEF" evidence="2">
    <location>
        <begin position="212"/>
        <end position="354"/>
    </location>
</feature>
<feature type="transmembrane region" description="Helical" evidence="1">
    <location>
        <begin position="22"/>
        <end position="42"/>
    </location>
</feature>
<dbReference type="SMART" id="SM00267">
    <property type="entry name" value="GGDEF"/>
    <property type="match status" value="1"/>
</dbReference>
<organism evidence="3 4">
    <name type="scientific">Jatrophihabitans endophyticus</name>
    <dbReference type="NCBI Taxonomy" id="1206085"/>
    <lineage>
        <taxon>Bacteria</taxon>
        <taxon>Bacillati</taxon>
        <taxon>Actinomycetota</taxon>
        <taxon>Actinomycetes</taxon>
        <taxon>Jatrophihabitantales</taxon>
        <taxon>Jatrophihabitantaceae</taxon>
        <taxon>Jatrophihabitans</taxon>
    </lineage>
</organism>
<feature type="transmembrane region" description="Helical" evidence="1">
    <location>
        <begin position="49"/>
        <end position="69"/>
    </location>
</feature>
<dbReference type="PROSITE" id="PS50887">
    <property type="entry name" value="GGDEF"/>
    <property type="match status" value="1"/>
</dbReference>
<dbReference type="Pfam" id="PF00990">
    <property type="entry name" value="GGDEF"/>
    <property type="match status" value="1"/>
</dbReference>
<evidence type="ECO:0000313" key="3">
    <source>
        <dbReference type="EMBL" id="SHH08584.1"/>
    </source>
</evidence>
<feature type="transmembrane region" description="Helical" evidence="1">
    <location>
        <begin position="151"/>
        <end position="169"/>
    </location>
</feature>
<dbReference type="STRING" id="1206085.SAMN05443575_3282"/>
<dbReference type="InterPro" id="IPR050469">
    <property type="entry name" value="Diguanylate_Cyclase"/>
</dbReference>
<dbReference type="Gene3D" id="3.30.70.270">
    <property type="match status" value="1"/>
</dbReference>
<evidence type="ECO:0000313" key="4">
    <source>
        <dbReference type="Proteomes" id="UP000186132"/>
    </source>
</evidence>
<keyword evidence="1" id="KW-0812">Transmembrane</keyword>
<name>A0A1M5Q3C0_9ACTN</name>
<feature type="transmembrane region" description="Helical" evidence="1">
    <location>
        <begin position="89"/>
        <end position="112"/>
    </location>
</feature>
<dbReference type="GO" id="GO:0005886">
    <property type="term" value="C:plasma membrane"/>
    <property type="evidence" value="ECO:0007669"/>
    <property type="project" value="TreeGrafter"/>
</dbReference>
<dbReference type="InterPro" id="IPR000160">
    <property type="entry name" value="GGDEF_dom"/>
</dbReference>
<dbReference type="InterPro" id="IPR029787">
    <property type="entry name" value="Nucleotide_cyclase"/>
</dbReference>
<dbReference type="GO" id="GO:0052621">
    <property type="term" value="F:diguanylate cyclase activity"/>
    <property type="evidence" value="ECO:0007669"/>
    <property type="project" value="TreeGrafter"/>
</dbReference>
<gene>
    <name evidence="3" type="ORF">SAMN05443575_3282</name>
</gene>
<keyword evidence="1" id="KW-0472">Membrane</keyword>
<dbReference type="SUPFAM" id="SSF55073">
    <property type="entry name" value="Nucleotide cyclase"/>
    <property type="match status" value="1"/>
</dbReference>
<dbReference type="OrthoDB" id="23692at2"/>
<dbReference type="NCBIfam" id="TIGR00254">
    <property type="entry name" value="GGDEF"/>
    <property type="match status" value="1"/>
</dbReference>
<dbReference type="GO" id="GO:1902201">
    <property type="term" value="P:negative regulation of bacterial-type flagellum-dependent cell motility"/>
    <property type="evidence" value="ECO:0007669"/>
    <property type="project" value="TreeGrafter"/>
</dbReference>
<proteinExistence type="predicted"/>
<dbReference type="RefSeq" id="WP_159440886.1">
    <property type="nucleotide sequence ID" value="NZ_FQVU01000004.1"/>
</dbReference>
<dbReference type="AlphaFoldDB" id="A0A1M5Q3C0"/>
<accession>A0A1M5Q3C0</accession>
<dbReference type="PANTHER" id="PTHR45138">
    <property type="entry name" value="REGULATORY COMPONENTS OF SENSORY TRANSDUCTION SYSTEM"/>
    <property type="match status" value="1"/>
</dbReference>
<keyword evidence="4" id="KW-1185">Reference proteome</keyword>
<evidence type="ECO:0000256" key="1">
    <source>
        <dbReference type="SAM" id="Phobius"/>
    </source>
</evidence>
<dbReference type="FunFam" id="3.30.70.270:FF:000001">
    <property type="entry name" value="Diguanylate cyclase domain protein"/>
    <property type="match status" value="1"/>
</dbReference>
<keyword evidence="1" id="KW-1133">Transmembrane helix</keyword>
<dbReference type="EMBL" id="FQVU01000004">
    <property type="protein sequence ID" value="SHH08584.1"/>
    <property type="molecule type" value="Genomic_DNA"/>
</dbReference>
<dbReference type="Proteomes" id="UP000186132">
    <property type="component" value="Unassembled WGS sequence"/>
</dbReference>
<feature type="transmembrane region" description="Helical" evidence="1">
    <location>
        <begin position="124"/>
        <end position="145"/>
    </location>
</feature>
<sequence>MGGSAVGGDAYVPRDVAVAKRLVVVLTAVATAVSVLFAVLVPSSQSFELTLVSLAGPVLVLGLATVISVSPEPAGWVWLAYPMTATVSIAVSDFASADASVTGQLFFLFPILFAGSQLRRRPAVLLTVAACACEVLVTFSLLPARSAAVDAGYVCASLAATAGILAYGAERADRLIEQLQEQAAVDSLTGLYTRRILDSAAATSLHSAGSDGGTALIIIDIDRFKQINDEHGHLAGDIVLQRIADLLRDNSRRTDLVSRMGGDELAVLLPGCTLPDAVERAEELLRRVRALRIDVAAVSMCRTADGSSLRVTASLGLAHLPTHATDVHDLYRAADLSLYAAKRGGRDQLATPLTAPV</sequence>
<evidence type="ECO:0000259" key="2">
    <source>
        <dbReference type="PROSITE" id="PS50887"/>
    </source>
</evidence>
<dbReference type="GO" id="GO:0043709">
    <property type="term" value="P:cell adhesion involved in single-species biofilm formation"/>
    <property type="evidence" value="ECO:0007669"/>
    <property type="project" value="TreeGrafter"/>
</dbReference>
<dbReference type="PANTHER" id="PTHR45138:SF9">
    <property type="entry name" value="DIGUANYLATE CYCLASE DGCM-RELATED"/>
    <property type="match status" value="1"/>
</dbReference>
<reference evidence="3 4" key="1">
    <citation type="submission" date="2016-11" db="EMBL/GenBank/DDBJ databases">
        <authorList>
            <person name="Jaros S."/>
            <person name="Januszkiewicz K."/>
            <person name="Wedrychowicz H."/>
        </authorList>
    </citation>
    <scope>NUCLEOTIDE SEQUENCE [LARGE SCALE GENOMIC DNA]</scope>
    <source>
        <strain evidence="3 4">DSM 45627</strain>
    </source>
</reference>